<feature type="compositionally biased region" description="Pro residues" evidence="1">
    <location>
        <begin position="43"/>
        <end position="55"/>
    </location>
</feature>
<proteinExistence type="predicted"/>
<feature type="region of interest" description="Disordered" evidence="1">
    <location>
        <begin position="567"/>
        <end position="670"/>
    </location>
</feature>
<dbReference type="Gene3D" id="1.10.238.10">
    <property type="entry name" value="EF-hand"/>
    <property type="match status" value="1"/>
</dbReference>
<evidence type="ECO:0000256" key="1">
    <source>
        <dbReference type="SAM" id="MobiDB-lite"/>
    </source>
</evidence>
<evidence type="ECO:0000259" key="3">
    <source>
        <dbReference type="Pfam" id="PF13202"/>
    </source>
</evidence>
<dbReference type="SUPFAM" id="SSF47473">
    <property type="entry name" value="EF-hand"/>
    <property type="match status" value="1"/>
</dbReference>
<dbReference type="InterPro" id="IPR011992">
    <property type="entry name" value="EF-hand-dom_pair"/>
</dbReference>
<protein>
    <submittedName>
        <fullName evidence="4">CotH kinase family protein</fullName>
    </submittedName>
</protein>
<feature type="compositionally biased region" description="Gly residues" evidence="1">
    <location>
        <begin position="647"/>
        <end position="661"/>
    </location>
</feature>
<feature type="compositionally biased region" description="Gly residues" evidence="1">
    <location>
        <begin position="250"/>
        <end position="273"/>
    </location>
</feature>
<feature type="compositionally biased region" description="Gly residues" evidence="1">
    <location>
        <begin position="570"/>
        <end position="601"/>
    </location>
</feature>
<feature type="region of interest" description="Disordered" evidence="1">
    <location>
        <begin position="741"/>
        <end position="770"/>
    </location>
</feature>
<feature type="signal peptide" evidence="2">
    <location>
        <begin position="1"/>
        <end position="16"/>
    </location>
</feature>
<feature type="compositionally biased region" description="Pro residues" evidence="1">
    <location>
        <begin position="602"/>
        <end position="616"/>
    </location>
</feature>
<dbReference type="PANTHER" id="PTHR40050">
    <property type="entry name" value="INNER SPORE COAT PROTEIN H"/>
    <property type="match status" value="1"/>
</dbReference>
<dbReference type="EMBL" id="JARRAG010000002">
    <property type="protein sequence ID" value="MDG3004664.1"/>
    <property type="molecule type" value="Genomic_DNA"/>
</dbReference>
<gene>
    <name evidence="4" type="ORF">PZE19_12825</name>
</gene>
<feature type="domain" description="EF-hand" evidence="3">
    <location>
        <begin position="70"/>
        <end position="85"/>
    </location>
</feature>
<sequence>MPTAILRILMSTGACAAVGLAILGATFPAPEFDPEALGRSQEPGPPDGFGPPPGGPGGFGPGGFMAGMLLEEADADRDGRLSPEEAGKAAAKFVAEADKKGSLDAQALGRALNRRMSGPPGMPAPDDPDFGPGTFFGPMLLEAADADKDGRLTPKEAGAAAVRFVRQGDADKKGSLDAEALAAAVNSSLPGPPGFGPGGPGGRGGPMGGPGGPMGGGERKLVKKYDKDGDGRLNGDERQAAVAGEKSQPGGRGGPGGRRGPGFGPPGFGGGEQGPASPGAKVAKSEVVTFPGKPLYDPGVLRTLFLDFEDDAWESQMAAFYKSDVEVPATLTVDGGVIPGVGVHFRGQSSYFSVPEGRKRSLNVSVDFTDPDRRLEGYKTLNLLNAHEDATFLHTVLYSTIARRYIPAPKANFVRVVINGENWGVYANVQQFDKKFLAENYGTEEGARWKVPGNPGADGGLGYHGEDLAPYKQRYELKSSKKGEDVAWTALVALCRTLDETPTDRLEKALEPILDVDGVLRFLALDNALINGDGYWTRASDYSIYLDPKGKFHVVPHDMNEAFQPAMMFGGPGGPGGFGRRGGGRGGPQGGGPGFGPGGGPGGPPGRGPGGGPPGGGPDFAGGPPPGGGPGFGPGGPGGPGGPPGGGPGRPGGPGGPGGGNVELDPLIGLDAAGGTRTPLRSKLLAVPELKAKYLGYVKAIAEKDLDWKTLGPVVQKFKDLIDVEIEADAKKLSTYAAYQAATSSQPGAEGPAAKGPQRGRGPGGGGMNLRAFADARRKFLLGLPAVQKAEYR</sequence>
<accession>A0ABT6FAS1</accession>
<feature type="region of interest" description="Disordered" evidence="1">
    <location>
        <begin position="184"/>
        <end position="283"/>
    </location>
</feature>
<dbReference type="PANTHER" id="PTHR40050:SF1">
    <property type="entry name" value="INNER SPORE COAT PROTEIN H"/>
    <property type="match status" value="1"/>
</dbReference>
<name>A0ABT6FAS1_9BACT</name>
<dbReference type="Proteomes" id="UP001216907">
    <property type="component" value="Unassembled WGS sequence"/>
</dbReference>
<feature type="compositionally biased region" description="Low complexity" evidence="1">
    <location>
        <begin position="741"/>
        <end position="757"/>
    </location>
</feature>
<dbReference type="InterPro" id="IPR002048">
    <property type="entry name" value="EF_hand_dom"/>
</dbReference>
<evidence type="ECO:0000313" key="5">
    <source>
        <dbReference type="Proteomes" id="UP001216907"/>
    </source>
</evidence>
<dbReference type="RefSeq" id="WP_277861018.1">
    <property type="nucleotide sequence ID" value="NZ_JARRAG010000002.1"/>
</dbReference>
<dbReference type="Pfam" id="PF08757">
    <property type="entry name" value="CotH"/>
    <property type="match status" value="1"/>
</dbReference>
<feature type="compositionally biased region" description="Gly residues" evidence="1">
    <location>
        <begin position="56"/>
        <end position="65"/>
    </location>
</feature>
<keyword evidence="2" id="KW-0732">Signal</keyword>
<keyword evidence="5" id="KW-1185">Reference proteome</keyword>
<feature type="chain" id="PRO_5046941445" evidence="2">
    <location>
        <begin position="17"/>
        <end position="793"/>
    </location>
</feature>
<dbReference type="GO" id="GO:0016301">
    <property type="term" value="F:kinase activity"/>
    <property type="evidence" value="ECO:0007669"/>
    <property type="project" value="UniProtKB-KW"/>
</dbReference>
<feature type="compositionally biased region" description="Basic and acidic residues" evidence="1">
    <location>
        <begin position="76"/>
        <end position="87"/>
    </location>
</feature>
<reference evidence="4 5" key="1">
    <citation type="submission" date="2023-03" db="EMBL/GenBank/DDBJ databases">
        <title>Paludisphaera mucosa sp. nov. a novel planctomycete from northern fen.</title>
        <authorList>
            <person name="Ivanova A."/>
        </authorList>
    </citation>
    <scope>NUCLEOTIDE SEQUENCE [LARGE SCALE GENOMIC DNA]</scope>
    <source>
        <strain evidence="4 5">Pla2</strain>
    </source>
</reference>
<evidence type="ECO:0000256" key="2">
    <source>
        <dbReference type="SAM" id="SignalP"/>
    </source>
</evidence>
<dbReference type="Pfam" id="PF13202">
    <property type="entry name" value="EF-hand_5"/>
    <property type="match status" value="1"/>
</dbReference>
<feature type="compositionally biased region" description="Gly residues" evidence="1">
    <location>
        <begin position="196"/>
        <end position="216"/>
    </location>
</feature>
<keyword evidence="4" id="KW-0418">Kinase</keyword>
<evidence type="ECO:0000313" key="4">
    <source>
        <dbReference type="EMBL" id="MDG3004664.1"/>
    </source>
</evidence>
<feature type="region of interest" description="Disordered" evidence="1">
    <location>
        <begin position="32"/>
        <end position="92"/>
    </location>
</feature>
<dbReference type="InterPro" id="IPR014867">
    <property type="entry name" value="Spore_coat_CotH_CotH2/3/7"/>
</dbReference>
<feature type="compositionally biased region" description="Basic and acidic residues" evidence="1">
    <location>
        <begin position="217"/>
        <end position="239"/>
    </location>
</feature>
<organism evidence="4 5">
    <name type="scientific">Paludisphaera mucosa</name>
    <dbReference type="NCBI Taxonomy" id="3030827"/>
    <lineage>
        <taxon>Bacteria</taxon>
        <taxon>Pseudomonadati</taxon>
        <taxon>Planctomycetota</taxon>
        <taxon>Planctomycetia</taxon>
        <taxon>Isosphaerales</taxon>
        <taxon>Isosphaeraceae</taxon>
        <taxon>Paludisphaera</taxon>
    </lineage>
</organism>
<comment type="caution">
    <text evidence="4">The sequence shown here is derived from an EMBL/GenBank/DDBJ whole genome shotgun (WGS) entry which is preliminary data.</text>
</comment>
<feature type="compositionally biased region" description="Gly residues" evidence="1">
    <location>
        <begin position="759"/>
        <end position="768"/>
    </location>
</feature>
<keyword evidence="4" id="KW-0808">Transferase</keyword>
<feature type="compositionally biased region" description="Gly residues" evidence="1">
    <location>
        <begin position="629"/>
        <end position="639"/>
    </location>
</feature>